<feature type="coiled-coil region" evidence="1">
    <location>
        <begin position="89"/>
        <end position="116"/>
    </location>
</feature>
<dbReference type="EMBL" id="JAGQKX010000031">
    <property type="protein sequence ID" value="MCA9390103.1"/>
    <property type="molecule type" value="Genomic_DNA"/>
</dbReference>
<reference evidence="3" key="2">
    <citation type="journal article" date="2021" name="Microbiome">
        <title>Successional dynamics and alternative stable states in a saline activated sludge microbial community over 9 years.</title>
        <authorList>
            <person name="Wang Y."/>
            <person name="Ye J."/>
            <person name="Ju F."/>
            <person name="Liu L."/>
            <person name="Boyd J.A."/>
            <person name="Deng Y."/>
            <person name="Parks D.H."/>
            <person name="Jiang X."/>
            <person name="Yin X."/>
            <person name="Woodcroft B.J."/>
            <person name="Tyson G.W."/>
            <person name="Hugenholtz P."/>
            <person name="Polz M.F."/>
            <person name="Zhang T."/>
        </authorList>
    </citation>
    <scope>NUCLEOTIDE SEQUENCE</scope>
    <source>
        <strain evidence="3">HKST-UBA01</strain>
    </source>
</reference>
<evidence type="ECO:0000313" key="3">
    <source>
        <dbReference type="EMBL" id="MCA9390103.1"/>
    </source>
</evidence>
<evidence type="ECO:0000256" key="1">
    <source>
        <dbReference type="SAM" id="Coils"/>
    </source>
</evidence>
<comment type="caution">
    <text evidence="3">The sequence shown here is derived from an EMBL/GenBank/DDBJ whole genome shotgun (WGS) entry which is preliminary data.</text>
</comment>
<gene>
    <name evidence="3" type="ORF">KC571_01755</name>
</gene>
<name>A0A955RQ03_UNCKA</name>
<keyword evidence="2" id="KW-0732">Signal</keyword>
<feature type="signal peptide" evidence="2">
    <location>
        <begin position="1"/>
        <end position="26"/>
    </location>
</feature>
<evidence type="ECO:0000313" key="4">
    <source>
        <dbReference type="Proteomes" id="UP000701698"/>
    </source>
</evidence>
<evidence type="ECO:0000256" key="2">
    <source>
        <dbReference type="SAM" id="SignalP"/>
    </source>
</evidence>
<dbReference type="Proteomes" id="UP000701698">
    <property type="component" value="Unassembled WGS sequence"/>
</dbReference>
<dbReference type="AlphaFoldDB" id="A0A955RQ03"/>
<protein>
    <recommendedName>
        <fullName evidence="5">DUF2680 domain-containing protein</fullName>
    </recommendedName>
</protein>
<accession>A0A955RQ03</accession>
<keyword evidence="1" id="KW-0175">Coiled coil</keyword>
<proteinExistence type="predicted"/>
<evidence type="ECO:0008006" key="5">
    <source>
        <dbReference type="Google" id="ProtNLM"/>
    </source>
</evidence>
<organism evidence="3 4">
    <name type="scientific">candidate division WWE3 bacterium</name>
    <dbReference type="NCBI Taxonomy" id="2053526"/>
    <lineage>
        <taxon>Bacteria</taxon>
        <taxon>Katanobacteria</taxon>
    </lineage>
</organism>
<sequence>MTKKIILPAIAALAIGGTLFSTAAFAQADTEGTYPPVIQKLVDQFGVNSTDVDTAMQEVRDEHQAQMQAQYEEYLTSAVDSGDITEDQKQLILDKHDELQAEREQQRLELEQWSEDNNIDLQYLGEGHNGPHGFGKMEGGMRGFGPMMDGADEG</sequence>
<feature type="chain" id="PRO_5037832367" description="DUF2680 domain-containing protein" evidence="2">
    <location>
        <begin position="27"/>
        <end position="154"/>
    </location>
</feature>
<reference evidence="3" key="1">
    <citation type="submission" date="2020-04" db="EMBL/GenBank/DDBJ databases">
        <authorList>
            <person name="Zhang T."/>
        </authorList>
    </citation>
    <scope>NUCLEOTIDE SEQUENCE</scope>
    <source>
        <strain evidence="3">HKST-UBA01</strain>
    </source>
</reference>